<accession>A0A4Y8D3P9</accession>
<evidence type="ECO:0000256" key="1">
    <source>
        <dbReference type="SAM" id="MobiDB-lite"/>
    </source>
</evidence>
<reference evidence="2 3" key="1">
    <citation type="submission" date="2017-11" db="EMBL/GenBank/DDBJ databases">
        <title>Comparative genomics of Botrytis spp.</title>
        <authorList>
            <person name="Valero-Jimenez C.A."/>
            <person name="Tapia P."/>
            <person name="Veloso J."/>
            <person name="Silva-Moreno E."/>
            <person name="Staats M."/>
            <person name="Valdes J.H."/>
            <person name="Van Kan J.A.L."/>
        </authorList>
    </citation>
    <scope>NUCLEOTIDE SEQUENCE [LARGE SCALE GENOMIC DNA]</scope>
    <source>
        <strain evidence="2 3">MUCL2830</strain>
    </source>
</reference>
<name>A0A4Y8D3P9_9HELO</name>
<keyword evidence="3" id="KW-1185">Reference proteome</keyword>
<feature type="region of interest" description="Disordered" evidence="1">
    <location>
        <begin position="1"/>
        <end position="20"/>
    </location>
</feature>
<protein>
    <submittedName>
        <fullName evidence="2">Uncharacterized protein</fullName>
    </submittedName>
</protein>
<gene>
    <name evidence="2" type="ORF">BOTCAL_0168g00010</name>
</gene>
<dbReference type="EMBL" id="PHWZ01000168">
    <property type="protein sequence ID" value="TEY61490.1"/>
    <property type="molecule type" value="Genomic_DNA"/>
</dbReference>
<dbReference type="Proteomes" id="UP000297299">
    <property type="component" value="Unassembled WGS sequence"/>
</dbReference>
<proteinExistence type="predicted"/>
<evidence type="ECO:0000313" key="2">
    <source>
        <dbReference type="EMBL" id="TEY61490.1"/>
    </source>
</evidence>
<evidence type="ECO:0000313" key="3">
    <source>
        <dbReference type="Proteomes" id="UP000297299"/>
    </source>
</evidence>
<dbReference type="AlphaFoldDB" id="A0A4Y8D3P9"/>
<dbReference type="OrthoDB" id="3026777at2759"/>
<comment type="caution">
    <text evidence="2">The sequence shown here is derived from an EMBL/GenBank/DDBJ whole genome shotgun (WGS) entry which is preliminary data.</text>
</comment>
<sequence length="127" mass="14177">MSVQDLLPDEETPLLSPPPQRSIYPSFSRPFRSIFSQARSPSSITARVLATLLWFEFGGYLMAVPVLRVYEDIICHHYYDRLQGEGHVVLGGDIDESMCKKDDIQNELSILVAGTHFLGAIPGKQAI</sequence>
<organism evidence="2 3">
    <name type="scientific">Botryotinia calthae</name>
    <dbReference type="NCBI Taxonomy" id="38488"/>
    <lineage>
        <taxon>Eukaryota</taxon>
        <taxon>Fungi</taxon>
        <taxon>Dikarya</taxon>
        <taxon>Ascomycota</taxon>
        <taxon>Pezizomycotina</taxon>
        <taxon>Leotiomycetes</taxon>
        <taxon>Helotiales</taxon>
        <taxon>Sclerotiniaceae</taxon>
        <taxon>Botryotinia</taxon>
    </lineage>
</organism>